<proteinExistence type="predicted"/>
<keyword evidence="1" id="KW-0808">Transferase</keyword>
<sequence length="368" mass="40138">MKLEGLKVVDLSWFLPGPYLTTALADHGAEVIKVEPPDGDPGRHIRPPDQRTSVFFRNMGRGKKSVVLDLKTEQGRADLFRLACEADVLVESFRPGVAARFGVGYEAVKEKNPGIVYCSISAFGQDGAYPGRAAHDLALEAMTGVLSLTLGDDGRPAIPGIPVADLVSGLHGLSGVLMALLRRQTTGKGDYIDVSMHEALMASCANVVGSAFTDGTQPDVKNQRTTGGAAFYRVYDTSDGRQLVLAGQEMKFIRNLLTALGKPEFIELCEWPGAHQKPVMEFLARTFREKPLAHWMAWLDALDICYGPVNTLPEAIADPNLVKRGAVVTEPDGRKHLAPVVRFKDEPSRPLYREPLLGEHTKEILKRG</sequence>
<evidence type="ECO:0000313" key="1">
    <source>
        <dbReference type="EMBL" id="GEP57065.1"/>
    </source>
</evidence>
<gene>
    <name evidence="1" type="ORF">RSO01_42310</name>
</gene>
<protein>
    <submittedName>
        <fullName evidence="1">CoA transferase</fullName>
    </submittedName>
</protein>
<dbReference type="RefSeq" id="WP_147151440.1">
    <property type="nucleotide sequence ID" value="NZ_BKAJ01000074.1"/>
</dbReference>
<dbReference type="PANTHER" id="PTHR48228">
    <property type="entry name" value="SUCCINYL-COA--D-CITRAMALATE COA-TRANSFERASE"/>
    <property type="match status" value="1"/>
</dbReference>
<dbReference type="GO" id="GO:0016740">
    <property type="term" value="F:transferase activity"/>
    <property type="evidence" value="ECO:0007669"/>
    <property type="project" value="UniProtKB-KW"/>
</dbReference>
<dbReference type="SUPFAM" id="SSF89796">
    <property type="entry name" value="CoA-transferase family III (CaiB/BaiF)"/>
    <property type="match status" value="1"/>
</dbReference>
<reference evidence="1 2" key="1">
    <citation type="submission" date="2019-07" db="EMBL/GenBank/DDBJ databases">
        <title>Whole genome shotgun sequence of Reyranella soli NBRC 108950.</title>
        <authorList>
            <person name="Hosoyama A."/>
            <person name="Uohara A."/>
            <person name="Ohji S."/>
            <person name="Ichikawa N."/>
        </authorList>
    </citation>
    <scope>NUCLEOTIDE SEQUENCE [LARGE SCALE GENOMIC DNA]</scope>
    <source>
        <strain evidence="1 2">NBRC 108950</strain>
    </source>
</reference>
<dbReference type="InterPro" id="IPR003673">
    <property type="entry name" value="CoA-Trfase_fam_III"/>
</dbReference>
<dbReference type="InterPro" id="IPR050509">
    <property type="entry name" value="CoA-transferase_III"/>
</dbReference>
<dbReference type="Proteomes" id="UP000321058">
    <property type="component" value="Unassembled WGS sequence"/>
</dbReference>
<name>A0A512NDP9_9HYPH</name>
<dbReference type="EMBL" id="BKAJ01000074">
    <property type="protein sequence ID" value="GEP57065.1"/>
    <property type="molecule type" value="Genomic_DNA"/>
</dbReference>
<dbReference type="AlphaFoldDB" id="A0A512NDP9"/>
<evidence type="ECO:0000313" key="2">
    <source>
        <dbReference type="Proteomes" id="UP000321058"/>
    </source>
</evidence>
<accession>A0A512NDP9</accession>
<dbReference type="Pfam" id="PF02515">
    <property type="entry name" value="CoA_transf_3"/>
    <property type="match status" value="1"/>
</dbReference>
<comment type="caution">
    <text evidence="1">The sequence shown here is derived from an EMBL/GenBank/DDBJ whole genome shotgun (WGS) entry which is preliminary data.</text>
</comment>
<organism evidence="1 2">
    <name type="scientific">Reyranella soli</name>
    <dbReference type="NCBI Taxonomy" id="1230389"/>
    <lineage>
        <taxon>Bacteria</taxon>
        <taxon>Pseudomonadati</taxon>
        <taxon>Pseudomonadota</taxon>
        <taxon>Alphaproteobacteria</taxon>
        <taxon>Hyphomicrobiales</taxon>
        <taxon>Reyranellaceae</taxon>
        <taxon>Reyranella</taxon>
    </lineage>
</organism>
<dbReference type="InterPro" id="IPR023606">
    <property type="entry name" value="CoA-Trfase_III_dom_1_sf"/>
</dbReference>
<dbReference type="Gene3D" id="3.40.50.10540">
    <property type="entry name" value="Crotonobetainyl-coa:carnitine coa-transferase, domain 1"/>
    <property type="match status" value="1"/>
</dbReference>
<dbReference type="OrthoDB" id="9781472at2"/>
<dbReference type="InterPro" id="IPR044855">
    <property type="entry name" value="CoA-Trfase_III_dom3_sf"/>
</dbReference>
<keyword evidence="2" id="KW-1185">Reference proteome</keyword>
<dbReference type="PANTHER" id="PTHR48228:SF5">
    <property type="entry name" value="ALPHA-METHYLACYL-COA RACEMASE"/>
    <property type="match status" value="1"/>
</dbReference>
<dbReference type="Gene3D" id="3.30.1540.10">
    <property type="entry name" value="formyl-coa transferase, domain 3"/>
    <property type="match status" value="1"/>
</dbReference>